<dbReference type="STRING" id="333673.A0A3M0K125"/>
<name>A0A3M0K125_HIRRU</name>
<dbReference type="AlphaFoldDB" id="A0A3M0K125"/>
<comment type="caution">
    <text evidence="1">The sequence shown here is derived from an EMBL/GenBank/DDBJ whole genome shotgun (WGS) entry which is preliminary data.</text>
</comment>
<evidence type="ECO:0000313" key="2">
    <source>
        <dbReference type="Proteomes" id="UP000269221"/>
    </source>
</evidence>
<evidence type="ECO:0000313" key="1">
    <source>
        <dbReference type="EMBL" id="RMC06863.1"/>
    </source>
</evidence>
<gene>
    <name evidence="1" type="ORF">DUI87_16313</name>
</gene>
<protein>
    <submittedName>
        <fullName evidence="1">Uncharacterized protein</fullName>
    </submittedName>
</protein>
<keyword evidence="2" id="KW-1185">Reference proteome</keyword>
<organism evidence="1 2">
    <name type="scientific">Hirundo rustica rustica</name>
    <dbReference type="NCBI Taxonomy" id="333673"/>
    <lineage>
        <taxon>Eukaryota</taxon>
        <taxon>Metazoa</taxon>
        <taxon>Chordata</taxon>
        <taxon>Craniata</taxon>
        <taxon>Vertebrata</taxon>
        <taxon>Euteleostomi</taxon>
        <taxon>Archelosauria</taxon>
        <taxon>Archosauria</taxon>
        <taxon>Dinosauria</taxon>
        <taxon>Saurischia</taxon>
        <taxon>Theropoda</taxon>
        <taxon>Coelurosauria</taxon>
        <taxon>Aves</taxon>
        <taxon>Neognathae</taxon>
        <taxon>Neoaves</taxon>
        <taxon>Telluraves</taxon>
        <taxon>Australaves</taxon>
        <taxon>Passeriformes</taxon>
        <taxon>Sylvioidea</taxon>
        <taxon>Hirundinidae</taxon>
        <taxon>Hirundo</taxon>
    </lineage>
</organism>
<dbReference type="EMBL" id="QRBI01000120">
    <property type="protein sequence ID" value="RMC06863.1"/>
    <property type="molecule type" value="Genomic_DNA"/>
</dbReference>
<sequence length="103" mass="11945">MRTSVYPAPISLMAGPARDARSLERNLMGFIMIPHMECSSQLWSPEHKDTDFSKPVQRRIMKMIGGLEDLFYEGRQRERGLFSLEKTRHCGDLLAAFQYLKRP</sequence>
<dbReference type="Proteomes" id="UP000269221">
    <property type="component" value="Unassembled WGS sequence"/>
</dbReference>
<reference evidence="1 2" key="1">
    <citation type="submission" date="2018-07" db="EMBL/GenBank/DDBJ databases">
        <title>A high quality draft genome assembly of the barn swallow (H. rustica rustica).</title>
        <authorList>
            <person name="Formenti G."/>
            <person name="Chiara M."/>
            <person name="Poveda L."/>
            <person name="Francoijs K.-J."/>
            <person name="Bonisoli-Alquati A."/>
            <person name="Canova L."/>
            <person name="Gianfranceschi L."/>
            <person name="Horner D.S."/>
            <person name="Saino N."/>
        </authorList>
    </citation>
    <scope>NUCLEOTIDE SEQUENCE [LARGE SCALE GENOMIC DNA]</scope>
    <source>
        <strain evidence="1">Chelidonia</strain>
        <tissue evidence="1">Blood</tissue>
    </source>
</reference>
<proteinExistence type="predicted"/>
<accession>A0A3M0K125</accession>